<protein>
    <recommendedName>
        <fullName evidence="8">Heme haloperoxidase family profile domain-containing protein</fullName>
    </recommendedName>
</protein>
<evidence type="ECO:0000256" key="1">
    <source>
        <dbReference type="ARBA" id="ARBA00001970"/>
    </source>
</evidence>
<gene>
    <name evidence="9" type="ORF">N0V89_006773</name>
</gene>
<evidence type="ECO:0000256" key="5">
    <source>
        <dbReference type="ARBA" id="ARBA00023002"/>
    </source>
</evidence>
<dbReference type="InterPro" id="IPR036851">
    <property type="entry name" value="Chloroperoxidase-like_sf"/>
</dbReference>
<dbReference type="AlphaFoldDB" id="A0A9W9CA85"/>
<dbReference type="Pfam" id="PF01328">
    <property type="entry name" value="Peroxidase_2"/>
    <property type="match status" value="1"/>
</dbReference>
<dbReference type="GO" id="GO:0046872">
    <property type="term" value="F:metal ion binding"/>
    <property type="evidence" value="ECO:0007669"/>
    <property type="project" value="UniProtKB-KW"/>
</dbReference>
<proteinExistence type="inferred from homology"/>
<feature type="domain" description="Heme haloperoxidase family profile" evidence="8">
    <location>
        <begin position="1"/>
        <end position="124"/>
    </location>
</feature>
<keyword evidence="10" id="KW-1185">Reference proteome</keyword>
<organism evidence="9 10">
    <name type="scientific">Didymosphaeria variabile</name>
    <dbReference type="NCBI Taxonomy" id="1932322"/>
    <lineage>
        <taxon>Eukaryota</taxon>
        <taxon>Fungi</taxon>
        <taxon>Dikarya</taxon>
        <taxon>Ascomycota</taxon>
        <taxon>Pezizomycotina</taxon>
        <taxon>Dothideomycetes</taxon>
        <taxon>Pleosporomycetidae</taxon>
        <taxon>Pleosporales</taxon>
        <taxon>Massarineae</taxon>
        <taxon>Didymosphaeriaceae</taxon>
        <taxon>Didymosphaeria</taxon>
    </lineage>
</organism>
<evidence type="ECO:0000313" key="10">
    <source>
        <dbReference type="Proteomes" id="UP001140513"/>
    </source>
</evidence>
<evidence type="ECO:0000259" key="8">
    <source>
        <dbReference type="PROSITE" id="PS51405"/>
    </source>
</evidence>
<name>A0A9W9CA85_9PLEO</name>
<dbReference type="InterPro" id="IPR000028">
    <property type="entry name" value="Chloroperoxidase"/>
</dbReference>
<dbReference type="GeneID" id="80910303"/>
<evidence type="ECO:0000256" key="7">
    <source>
        <dbReference type="ARBA" id="ARBA00025795"/>
    </source>
</evidence>
<evidence type="ECO:0000256" key="6">
    <source>
        <dbReference type="ARBA" id="ARBA00023004"/>
    </source>
</evidence>
<dbReference type="Proteomes" id="UP001140513">
    <property type="component" value="Unassembled WGS sequence"/>
</dbReference>
<evidence type="ECO:0000256" key="4">
    <source>
        <dbReference type="ARBA" id="ARBA00022723"/>
    </source>
</evidence>
<dbReference type="OrthoDB" id="407298at2759"/>
<sequence>MTDIRLHHNESVPAIEQDASFSRADYFWGDDYSLNHTVWKQTRSFWRGNTIDVQEFGNAARARYLTSKATNPTFYFPEVENIGAAMSFMTNVLGDPEAGNVPTAFVDEWIGESRLFATASVCKK</sequence>
<comment type="caution">
    <text evidence="9">The sequence shown here is derived from an EMBL/GenBank/DDBJ whole genome shotgun (WGS) entry which is preliminary data.</text>
</comment>
<evidence type="ECO:0000313" key="9">
    <source>
        <dbReference type="EMBL" id="KAJ4351431.1"/>
    </source>
</evidence>
<dbReference type="PANTHER" id="PTHR33577">
    <property type="entry name" value="STERIGMATOCYSTIN BIOSYNTHESIS PEROXIDASE STCC-RELATED"/>
    <property type="match status" value="1"/>
</dbReference>
<reference evidence="9" key="1">
    <citation type="submission" date="2022-10" db="EMBL/GenBank/DDBJ databases">
        <title>Tapping the CABI collections for fungal endophytes: first genome assemblies for Collariella, Neodidymelliopsis, Ascochyta clinopodiicola, Didymella pomorum, Didymosphaeria variabile, Neocosmospora piperis and Neocucurbitaria cava.</title>
        <authorList>
            <person name="Hill R."/>
        </authorList>
    </citation>
    <scope>NUCLEOTIDE SEQUENCE</scope>
    <source>
        <strain evidence="9">IMI 356815</strain>
    </source>
</reference>
<dbReference type="GO" id="GO:0004601">
    <property type="term" value="F:peroxidase activity"/>
    <property type="evidence" value="ECO:0007669"/>
    <property type="project" value="UniProtKB-KW"/>
</dbReference>
<keyword evidence="2" id="KW-0575">Peroxidase</keyword>
<keyword evidence="4" id="KW-0479">Metal-binding</keyword>
<accession>A0A9W9CA85</accession>
<keyword evidence="3" id="KW-0349">Heme</keyword>
<dbReference type="Gene3D" id="1.10.489.10">
    <property type="entry name" value="Chloroperoxidase-like"/>
    <property type="match status" value="1"/>
</dbReference>
<keyword evidence="6" id="KW-0408">Iron</keyword>
<evidence type="ECO:0000256" key="3">
    <source>
        <dbReference type="ARBA" id="ARBA00022617"/>
    </source>
</evidence>
<dbReference type="PANTHER" id="PTHR33577:SF9">
    <property type="entry name" value="PEROXIDASE STCC"/>
    <property type="match status" value="1"/>
</dbReference>
<dbReference type="PROSITE" id="PS51405">
    <property type="entry name" value="HEME_HALOPEROXIDASE"/>
    <property type="match status" value="1"/>
</dbReference>
<comment type="cofactor">
    <cofactor evidence="1">
        <name>heme b</name>
        <dbReference type="ChEBI" id="CHEBI:60344"/>
    </cofactor>
</comment>
<keyword evidence="5" id="KW-0560">Oxidoreductase</keyword>
<dbReference type="RefSeq" id="XP_056069787.1">
    <property type="nucleotide sequence ID" value="XM_056215540.1"/>
</dbReference>
<dbReference type="EMBL" id="JAPEUX010000005">
    <property type="protein sequence ID" value="KAJ4351431.1"/>
    <property type="molecule type" value="Genomic_DNA"/>
</dbReference>
<comment type="similarity">
    <text evidence="7">Belongs to the chloroperoxidase family.</text>
</comment>
<evidence type="ECO:0000256" key="2">
    <source>
        <dbReference type="ARBA" id="ARBA00022559"/>
    </source>
</evidence>